<keyword evidence="3" id="KW-0547">Nucleotide-binding</keyword>
<reference evidence="6 7" key="2">
    <citation type="submission" date="2018-06" db="EMBL/GenBank/DDBJ databases">
        <title>Metagenomic assembly of (sub)arctic Cyanobacteria and their associated microbiome from non-axenic cultures.</title>
        <authorList>
            <person name="Baurain D."/>
        </authorList>
    </citation>
    <scope>NUCLEOTIDE SEQUENCE [LARGE SCALE GENOMIC DNA]</scope>
    <source>
        <strain evidence="6">ULC129bin1</strain>
    </source>
</reference>
<dbReference type="CDD" id="cd03220">
    <property type="entry name" value="ABC_KpsT_Wzt"/>
    <property type="match status" value="1"/>
</dbReference>
<dbReference type="SUPFAM" id="SSF52540">
    <property type="entry name" value="P-loop containing nucleoside triphosphate hydrolases"/>
    <property type="match status" value="1"/>
</dbReference>
<dbReference type="Proteomes" id="UP000249354">
    <property type="component" value="Unassembled WGS sequence"/>
</dbReference>
<evidence type="ECO:0000256" key="2">
    <source>
        <dbReference type="ARBA" id="ARBA00022448"/>
    </source>
</evidence>
<dbReference type="PANTHER" id="PTHR46743:SF2">
    <property type="entry name" value="TEICHOIC ACIDS EXPORT ATP-BINDING PROTEIN TAGH"/>
    <property type="match status" value="1"/>
</dbReference>
<gene>
    <name evidence="6" type="ORF">DCF25_08150</name>
</gene>
<evidence type="ECO:0000256" key="1">
    <source>
        <dbReference type="ARBA" id="ARBA00005417"/>
    </source>
</evidence>
<dbReference type="PROSITE" id="PS50893">
    <property type="entry name" value="ABC_TRANSPORTER_2"/>
    <property type="match status" value="1"/>
</dbReference>
<dbReference type="AlphaFoldDB" id="A0A2W4UGI8"/>
<dbReference type="GO" id="GO:0016887">
    <property type="term" value="F:ATP hydrolysis activity"/>
    <property type="evidence" value="ECO:0007669"/>
    <property type="project" value="InterPro"/>
</dbReference>
<comment type="similarity">
    <text evidence="1">Belongs to the ABC transporter superfamily.</text>
</comment>
<keyword evidence="4 6" id="KW-0067">ATP-binding</keyword>
<dbReference type="Pfam" id="PF00005">
    <property type="entry name" value="ABC_tran"/>
    <property type="match status" value="1"/>
</dbReference>
<proteinExistence type="inferred from homology"/>
<dbReference type="PROSITE" id="PS00211">
    <property type="entry name" value="ABC_TRANSPORTER_1"/>
    <property type="match status" value="1"/>
</dbReference>
<dbReference type="InterPro" id="IPR003439">
    <property type="entry name" value="ABC_transporter-like_ATP-bd"/>
</dbReference>
<dbReference type="InterPro" id="IPR050683">
    <property type="entry name" value="Bact_Polysacc_Export_ATP-bd"/>
</dbReference>
<protein>
    <submittedName>
        <fullName evidence="6">Teichoic acid ABC transporter ATP-binding protein</fullName>
    </submittedName>
</protein>
<name>A0A2W4UGI8_9CYAN</name>
<dbReference type="GO" id="GO:0005524">
    <property type="term" value="F:ATP binding"/>
    <property type="evidence" value="ECO:0007669"/>
    <property type="project" value="UniProtKB-KW"/>
</dbReference>
<reference evidence="7" key="1">
    <citation type="submission" date="2018-04" db="EMBL/GenBank/DDBJ databases">
        <authorList>
            <person name="Cornet L."/>
        </authorList>
    </citation>
    <scope>NUCLEOTIDE SEQUENCE [LARGE SCALE GENOMIC DNA]</scope>
</reference>
<organism evidence="6 7">
    <name type="scientific">Leptolyngbya foveolarum</name>
    <dbReference type="NCBI Taxonomy" id="47253"/>
    <lineage>
        <taxon>Bacteria</taxon>
        <taxon>Bacillati</taxon>
        <taxon>Cyanobacteriota</taxon>
        <taxon>Cyanophyceae</taxon>
        <taxon>Leptolyngbyales</taxon>
        <taxon>Leptolyngbyaceae</taxon>
        <taxon>Leptolyngbya group</taxon>
        <taxon>Leptolyngbya</taxon>
    </lineage>
</organism>
<dbReference type="SMART" id="SM00382">
    <property type="entry name" value="AAA"/>
    <property type="match status" value="1"/>
</dbReference>
<dbReference type="InterPro" id="IPR017871">
    <property type="entry name" value="ABC_transporter-like_CS"/>
</dbReference>
<sequence>MDSLGTELQSHKLAVQLRDVEVSFLIQRYGVSSIKEFIFSLGRKQMFERKSVLREINLDILAGETFGFLGRNGAGKSTLLRAIAGVIKPNSGSVRVFGRLAPLLALGVGLEPELSGLENIKLCGTLMGLSSREIEAKTDGIIAFSELSDSLHLQVKRYSSGMLARLAFAIATAIEPEILIVDEVLSVGDIGFQRKCSDWMEKVRMQGCTILYVSHSPEHIRTMCTRAACLENGTITFVGDSNAACDYYLSKF</sequence>
<dbReference type="Gene3D" id="3.40.50.300">
    <property type="entry name" value="P-loop containing nucleotide triphosphate hydrolases"/>
    <property type="match status" value="1"/>
</dbReference>
<accession>A0A2W4UGI8</accession>
<dbReference type="EMBL" id="QBMC01000040">
    <property type="protein sequence ID" value="PZO19642.1"/>
    <property type="molecule type" value="Genomic_DNA"/>
</dbReference>
<comment type="caution">
    <text evidence="6">The sequence shown here is derived from an EMBL/GenBank/DDBJ whole genome shotgun (WGS) entry which is preliminary data.</text>
</comment>
<dbReference type="InterPro" id="IPR027417">
    <property type="entry name" value="P-loop_NTPase"/>
</dbReference>
<evidence type="ECO:0000259" key="5">
    <source>
        <dbReference type="PROSITE" id="PS50893"/>
    </source>
</evidence>
<evidence type="ECO:0000256" key="3">
    <source>
        <dbReference type="ARBA" id="ARBA00022741"/>
    </source>
</evidence>
<evidence type="ECO:0000313" key="6">
    <source>
        <dbReference type="EMBL" id="PZO19642.1"/>
    </source>
</evidence>
<dbReference type="GO" id="GO:0140359">
    <property type="term" value="F:ABC-type transporter activity"/>
    <property type="evidence" value="ECO:0007669"/>
    <property type="project" value="InterPro"/>
</dbReference>
<evidence type="ECO:0000256" key="4">
    <source>
        <dbReference type="ARBA" id="ARBA00022840"/>
    </source>
</evidence>
<dbReference type="InterPro" id="IPR015860">
    <property type="entry name" value="ABC_transpr_TagH-like"/>
</dbReference>
<feature type="domain" description="ABC transporter" evidence="5">
    <location>
        <begin position="15"/>
        <end position="252"/>
    </location>
</feature>
<dbReference type="PANTHER" id="PTHR46743">
    <property type="entry name" value="TEICHOIC ACIDS EXPORT ATP-BINDING PROTEIN TAGH"/>
    <property type="match status" value="1"/>
</dbReference>
<dbReference type="GO" id="GO:0016020">
    <property type="term" value="C:membrane"/>
    <property type="evidence" value="ECO:0007669"/>
    <property type="project" value="InterPro"/>
</dbReference>
<keyword evidence="2" id="KW-0813">Transport</keyword>
<dbReference type="InterPro" id="IPR003593">
    <property type="entry name" value="AAA+_ATPase"/>
</dbReference>
<evidence type="ECO:0000313" key="7">
    <source>
        <dbReference type="Proteomes" id="UP000249354"/>
    </source>
</evidence>